<protein>
    <submittedName>
        <fullName evidence="5">AAA family ATPase</fullName>
    </submittedName>
</protein>
<dbReference type="Proteomes" id="UP001521150">
    <property type="component" value="Unassembled WGS sequence"/>
</dbReference>
<feature type="region of interest" description="Disordered" evidence="3">
    <location>
        <begin position="314"/>
        <end position="399"/>
    </location>
</feature>
<evidence type="ECO:0000313" key="6">
    <source>
        <dbReference type="Proteomes" id="UP001521150"/>
    </source>
</evidence>
<dbReference type="PANTHER" id="PTHR16305:SF35">
    <property type="entry name" value="TRANSCRIPTIONAL ACTIVATOR DOMAIN"/>
    <property type="match status" value="1"/>
</dbReference>
<evidence type="ECO:0000259" key="4">
    <source>
        <dbReference type="Pfam" id="PF13191"/>
    </source>
</evidence>
<evidence type="ECO:0000313" key="5">
    <source>
        <dbReference type="EMBL" id="MCE7010345.1"/>
    </source>
</evidence>
<proteinExistence type="predicted"/>
<dbReference type="EMBL" id="JAJVCN010000004">
    <property type="protein sequence ID" value="MCE7010345.1"/>
    <property type="molecule type" value="Genomic_DNA"/>
</dbReference>
<evidence type="ECO:0000256" key="3">
    <source>
        <dbReference type="SAM" id="MobiDB-lite"/>
    </source>
</evidence>
<keyword evidence="6" id="KW-1185">Reference proteome</keyword>
<dbReference type="RefSeq" id="WP_233732000.1">
    <property type="nucleotide sequence ID" value="NZ_JAJVCN010000004.1"/>
</dbReference>
<dbReference type="InterPro" id="IPR041664">
    <property type="entry name" value="AAA_16"/>
</dbReference>
<name>A0ABS8ZTN0_9PSEU</name>
<keyword evidence="2" id="KW-0067">ATP-binding</keyword>
<organism evidence="5 6">
    <name type="scientific">Kibdelosporangium philippinense</name>
    <dbReference type="NCBI Taxonomy" id="211113"/>
    <lineage>
        <taxon>Bacteria</taxon>
        <taxon>Bacillati</taxon>
        <taxon>Actinomycetota</taxon>
        <taxon>Actinomycetes</taxon>
        <taxon>Pseudonocardiales</taxon>
        <taxon>Pseudonocardiaceae</taxon>
        <taxon>Kibdelosporangium</taxon>
    </lineage>
</organism>
<keyword evidence="1" id="KW-0547">Nucleotide-binding</keyword>
<sequence length="399" mass="42887">MLVGRQDEVRRLDELLSAARDGSGGVLVLRGEPGMGKSTLLDHVRQAATDFTVIEASGSEFESELPFAALHQLCVPVRADLPDALRVAFGLATGTPELFQVGLATLQLLGQAAKDRPVLCLVDDAHWLDDASAKALTFLARRIASEPVAMVFTARHGLEELPSLVLNGLPDAEARALLKATLDEQVRERIVAEARGNPLALLELPKAGGFAPPDSTTVTTRIESSFQARLESLDDEVRLLLTLASADPTGDPNLLWMAAKQLGIDTTAGGAAEAIGLIEFGTRVHFCHPLARSAVYRAAQPGQLHTVHRVLADVTNPDTDPDRRAWHRSQSGTGPSEDIATELEASASRARSRSGVAGLLPPQPSWNARPRYPRTMTNASTGRSPPRKRNSTRVPRTRC</sequence>
<feature type="domain" description="Orc1-like AAA ATPase" evidence="4">
    <location>
        <begin position="2"/>
        <end position="151"/>
    </location>
</feature>
<dbReference type="InterPro" id="IPR027417">
    <property type="entry name" value="P-loop_NTPase"/>
</dbReference>
<gene>
    <name evidence="5" type="ORF">LWC34_47210</name>
</gene>
<comment type="caution">
    <text evidence="5">The sequence shown here is derived from an EMBL/GenBank/DDBJ whole genome shotgun (WGS) entry which is preliminary data.</text>
</comment>
<evidence type="ECO:0000256" key="2">
    <source>
        <dbReference type="ARBA" id="ARBA00022840"/>
    </source>
</evidence>
<dbReference type="Gene3D" id="3.40.50.300">
    <property type="entry name" value="P-loop containing nucleotide triphosphate hydrolases"/>
    <property type="match status" value="1"/>
</dbReference>
<accession>A0ABS8ZTN0</accession>
<dbReference type="SUPFAM" id="SSF52540">
    <property type="entry name" value="P-loop containing nucleoside triphosphate hydrolases"/>
    <property type="match status" value="1"/>
</dbReference>
<dbReference type="PANTHER" id="PTHR16305">
    <property type="entry name" value="TESTICULAR SOLUBLE ADENYLYL CYCLASE"/>
    <property type="match status" value="1"/>
</dbReference>
<dbReference type="Pfam" id="PF13191">
    <property type="entry name" value="AAA_16"/>
    <property type="match status" value="1"/>
</dbReference>
<evidence type="ECO:0000256" key="1">
    <source>
        <dbReference type="ARBA" id="ARBA00022741"/>
    </source>
</evidence>
<feature type="compositionally biased region" description="Basic residues" evidence="3">
    <location>
        <begin position="385"/>
        <end position="399"/>
    </location>
</feature>
<reference evidence="5 6" key="1">
    <citation type="submission" date="2021-12" db="EMBL/GenBank/DDBJ databases">
        <title>Genome sequence of Kibdelosporangium philippinense ATCC 49844.</title>
        <authorList>
            <person name="Fedorov E.A."/>
            <person name="Omeragic M."/>
            <person name="Shalygina K.F."/>
            <person name="Maclea K.S."/>
        </authorList>
    </citation>
    <scope>NUCLEOTIDE SEQUENCE [LARGE SCALE GENOMIC DNA]</scope>
    <source>
        <strain evidence="5 6">ATCC 49844</strain>
    </source>
</reference>